<dbReference type="Proteomes" id="UP000695000">
    <property type="component" value="Unplaced"/>
</dbReference>
<keyword evidence="1" id="KW-1185">Reference proteome</keyword>
<dbReference type="GeneID" id="108567150"/>
<dbReference type="PANTHER" id="PTHR20905">
    <property type="entry name" value="N-ACETYLTRANSFERASE-RELATED"/>
    <property type="match status" value="1"/>
</dbReference>
<reference evidence="2" key="1">
    <citation type="submission" date="2025-08" db="UniProtKB">
        <authorList>
            <consortium name="RefSeq"/>
        </authorList>
    </citation>
    <scope>IDENTIFICATION</scope>
    <source>
        <tissue evidence="2">Whole Larva</tissue>
    </source>
</reference>
<proteinExistence type="predicted"/>
<evidence type="ECO:0000313" key="1">
    <source>
        <dbReference type="Proteomes" id="UP000695000"/>
    </source>
</evidence>
<accession>A0ABM1N7Y9</accession>
<gene>
    <name evidence="2" type="primary">LOC108567150</name>
</gene>
<organism evidence="1 2">
    <name type="scientific">Nicrophorus vespilloides</name>
    <name type="common">Boreal carrion beetle</name>
    <dbReference type="NCBI Taxonomy" id="110193"/>
    <lineage>
        <taxon>Eukaryota</taxon>
        <taxon>Metazoa</taxon>
        <taxon>Ecdysozoa</taxon>
        <taxon>Arthropoda</taxon>
        <taxon>Hexapoda</taxon>
        <taxon>Insecta</taxon>
        <taxon>Pterygota</taxon>
        <taxon>Neoptera</taxon>
        <taxon>Endopterygota</taxon>
        <taxon>Coleoptera</taxon>
        <taxon>Polyphaga</taxon>
        <taxon>Staphyliniformia</taxon>
        <taxon>Silphidae</taxon>
        <taxon>Nicrophorinae</taxon>
        <taxon>Nicrophorus</taxon>
    </lineage>
</organism>
<dbReference type="CDD" id="cd04301">
    <property type="entry name" value="NAT_SF"/>
    <property type="match status" value="1"/>
</dbReference>
<protein>
    <submittedName>
        <fullName evidence="2">Uncharacterized protein LOC108567150</fullName>
    </submittedName>
</protein>
<dbReference type="InterPro" id="IPR016181">
    <property type="entry name" value="Acyl_CoA_acyltransferase"/>
</dbReference>
<dbReference type="PANTHER" id="PTHR20905:SF28">
    <property type="entry name" value="GH28833P-RELATED"/>
    <property type="match status" value="1"/>
</dbReference>
<name>A0ABM1N7Y9_NICVS</name>
<dbReference type="Gene3D" id="3.40.630.30">
    <property type="match status" value="1"/>
</dbReference>
<dbReference type="RefSeq" id="XP_017782939.1">
    <property type="nucleotide sequence ID" value="XM_017927450.1"/>
</dbReference>
<sequence>MSPPRIWAVSEDGEYDYVSLSPKTLEGGLEVMRKSFFLHESVAVAVELHKYPEAIKELEELTLRAARDGVSLVTVERKTGKVVAAAFNKLQVPAMPGEDNYFEKYAANCKQPSAKSLVNFMIESDAECDLFKHCNVDCLLEIMFLATLPEYRGKGLAKRLCEISIVIAKQLASGVNVKQSLSGEKLPIEPVPQMVSAIYTSYITQKIGKALNFTKAVEIDFNRWSFDGKTFAERIGPKTPTTTLEYYRI</sequence>
<dbReference type="SUPFAM" id="SSF55729">
    <property type="entry name" value="Acyl-CoA N-acyltransferases (Nat)"/>
    <property type="match status" value="1"/>
</dbReference>
<evidence type="ECO:0000313" key="2">
    <source>
        <dbReference type="RefSeq" id="XP_017782939.1"/>
    </source>
</evidence>